<feature type="chain" id="PRO_5045307089" description="Lipoprotein" evidence="2">
    <location>
        <begin position="20"/>
        <end position="299"/>
    </location>
</feature>
<evidence type="ECO:0000313" key="3">
    <source>
        <dbReference type="EMBL" id="UWP57909.1"/>
    </source>
</evidence>
<proteinExistence type="predicted"/>
<feature type="region of interest" description="Disordered" evidence="1">
    <location>
        <begin position="188"/>
        <end position="207"/>
    </location>
</feature>
<dbReference type="RefSeq" id="WP_028530041.1">
    <property type="nucleotide sequence ID" value="NZ_CABLBR010000040.1"/>
</dbReference>
<keyword evidence="4" id="KW-1185">Reference proteome</keyword>
<name>A0ABY5VBJ8_9FIRM</name>
<gene>
    <name evidence="3" type="ORF">NQ502_10890</name>
</gene>
<feature type="compositionally biased region" description="Polar residues" evidence="1">
    <location>
        <begin position="41"/>
        <end position="51"/>
    </location>
</feature>
<feature type="region of interest" description="Disordered" evidence="1">
    <location>
        <begin position="21"/>
        <end position="69"/>
    </location>
</feature>
<reference evidence="3" key="1">
    <citation type="journal article" date="2022" name="Cell">
        <title>Design, construction, and in vivo augmentation of a complex gut microbiome.</title>
        <authorList>
            <person name="Cheng A.G."/>
            <person name="Ho P.Y."/>
            <person name="Aranda-Diaz A."/>
            <person name="Jain S."/>
            <person name="Yu F.B."/>
            <person name="Meng X."/>
            <person name="Wang M."/>
            <person name="Iakiviak M."/>
            <person name="Nagashima K."/>
            <person name="Zhao A."/>
            <person name="Murugkar P."/>
            <person name="Patil A."/>
            <person name="Atabakhsh K."/>
            <person name="Weakley A."/>
            <person name="Yan J."/>
            <person name="Brumbaugh A.R."/>
            <person name="Higginbottom S."/>
            <person name="Dimas A."/>
            <person name="Shiver A.L."/>
            <person name="Deutschbauer A."/>
            <person name="Neff N."/>
            <person name="Sonnenburg J.L."/>
            <person name="Huang K.C."/>
            <person name="Fischbach M.A."/>
        </authorList>
    </citation>
    <scope>NUCLEOTIDE SEQUENCE</scope>
    <source>
        <strain evidence="3">DSM 19829</strain>
    </source>
</reference>
<evidence type="ECO:0000256" key="1">
    <source>
        <dbReference type="SAM" id="MobiDB-lite"/>
    </source>
</evidence>
<keyword evidence="2" id="KW-0732">Signal</keyword>
<feature type="compositionally biased region" description="Low complexity" evidence="1">
    <location>
        <begin position="25"/>
        <end position="40"/>
    </location>
</feature>
<organism evidence="3 4">
    <name type="scientific">Ruminococcus gauvreauii</name>
    <dbReference type="NCBI Taxonomy" id="438033"/>
    <lineage>
        <taxon>Bacteria</taxon>
        <taxon>Bacillati</taxon>
        <taxon>Bacillota</taxon>
        <taxon>Clostridia</taxon>
        <taxon>Eubacteriales</taxon>
        <taxon>Oscillospiraceae</taxon>
        <taxon>Ruminococcus</taxon>
    </lineage>
</organism>
<feature type="compositionally biased region" description="Basic and acidic residues" evidence="1">
    <location>
        <begin position="190"/>
        <end position="206"/>
    </location>
</feature>
<dbReference type="PROSITE" id="PS51257">
    <property type="entry name" value="PROKAR_LIPOPROTEIN"/>
    <property type="match status" value="1"/>
</dbReference>
<accession>A0ABY5VBJ8</accession>
<feature type="signal peptide" evidence="2">
    <location>
        <begin position="1"/>
        <end position="19"/>
    </location>
</feature>
<evidence type="ECO:0008006" key="5">
    <source>
        <dbReference type="Google" id="ProtNLM"/>
    </source>
</evidence>
<sequence length="299" mass="32065">MKRFLSIAFILILALSACGGGGSSPGSNSSETTQSSKDSSVTPSPAAQSTVEPEITPNPPQGSDNGGIPAGADEIGQGIYYYDLYPLPGDPGDGASPREGADIVVTDLLAPMGFFDTLSPPQCVYVSFDDLQFLDAAKGHECYIYSVAFGTAADGFKGDNYEVVYRAAVDYGEWKAFIYEDFDSGGQDEYADHGSDPGDTAEHWSDPGDTGTPEWWGLFTGDGFSIDITNFNGTSFSFAISNLRNGEYVLDGVAAIDPENDLMAEYGQIGFSLYEDFSAVDVFVSESSEWEHLRGQYKR</sequence>
<dbReference type="EMBL" id="CP102290">
    <property type="protein sequence ID" value="UWP57909.1"/>
    <property type="molecule type" value="Genomic_DNA"/>
</dbReference>
<protein>
    <recommendedName>
        <fullName evidence="5">Lipoprotein</fullName>
    </recommendedName>
</protein>
<dbReference type="Proteomes" id="UP001060164">
    <property type="component" value="Chromosome"/>
</dbReference>
<evidence type="ECO:0000313" key="4">
    <source>
        <dbReference type="Proteomes" id="UP001060164"/>
    </source>
</evidence>
<evidence type="ECO:0000256" key="2">
    <source>
        <dbReference type="SAM" id="SignalP"/>
    </source>
</evidence>